<feature type="transmembrane region" description="Helical" evidence="1">
    <location>
        <begin position="29"/>
        <end position="48"/>
    </location>
</feature>
<name>A0ABS1C9B3_9FIRM</name>
<protein>
    <submittedName>
        <fullName evidence="2">YtxH domain-containing protein</fullName>
    </submittedName>
</protein>
<dbReference type="Proteomes" id="UP000823123">
    <property type="component" value="Unassembled WGS sequence"/>
</dbReference>
<keyword evidence="3" id="KW-1185">Reference proteome</keyword>
<keyword evidence="1" id="KW-0472">Membrane</keyword>
<dbReference type="InterPro" id="IPR052928">
    <property type="entry name" value="Desiccation-related_membrane"/>
</dbReference>
<dbReference type="InterPro" id="IPR024623">
    <property type="entry name" value="YtxH"/>
</dbReference>
<organism evidence="2 3">
    <name type="scientific">Parvimonas parva</name>
    <dbReference type="NCBI Taxonomy" id="2769485"/>
    <lineage>
        <taxon>Bacteria</taxon>
        <taxon>Bacillati</taxon>
        <taxon>Bacillota</taxon>
        <taxon>Tissierellia</taxon>
        <taxon>Tissierellales</taxon>
        <taxon>Peptoniphilaceae</taxon>
        <taxon>Parvimonas</taxon>
    </lineage>
</organism>
<reference evidence="2 3" key="1">
    <citation type="submission" date="2020-09" db="EMBL/GenBank/DDBJ databases">
        <title>Parvimonas S3374 sp. nov.</title>
        <authorList>
            <person name="Buhl M."/>
        </authorList>
    </citation>
    <scope>NUCLEOTIDE SEQUENCE [LARGE SCALE GENOMIC DNA]</scope>
    <source>
        <strain evidence="2 3">S3374</strain>
    </source>
</reference>
<keyword evidence="1" id="KW-0812">Transmembrane</keyword>
<keyword evidence="1" id="KW-1133">Transmembrane helix</keyword>
<proteinExistence type="predicted"/>
<dbReference type="PANTHER" id="PTHR35792">
    <property type="entry name" value="GENERAL STRESS PROTEIN"/>
    <property type="match status" value="1"/>
</dbReference>
<evidence type="ECO:0000256" key="1">
    <source>
        <dbReference type="SAM" id="Phobius"/>
    </source>
</evidence>
<dbReference type="PANTHER" id="PTHR35792:SF2">
    <property type="entry name" value="GENERAL STRESS PROTEIN"/>
    <property type="match status" value="1"/>
</dbReference>
<gene>
    <name evidence="2" type="ORF">IBJ83_04805</name>
</gene>
<accession>A0ABS1C9B3</accession>
<evidence type="ECO:0000313" key="2">
    <source>
        <dbReference type="EMBL" id="MBK1468635.1"/>
    </source>
</evidence>
<comment type="caution">
    <text evidence="2">The sequence shown here is derived from an EMBL/GenBank/DDBJ whole genome shotgun (WGS) entry which is preliminary data.</text>
</comment>
<evidence type="ECO:0000313" key="3">
    <source>
        <dbReference type="Proteomes" id="UP000823123"/>
    </source>
</evidence>
<dbReference type="RefSeq" id="WP_201275590.1">
    <property type="nucleotide sequence ID" value="NZ_JACVDA010000011.1"/>
</dbReference>
<sequence>MSLAKYIEQRRIEKEREVRRKIRKERLSTVAKVVAGATVGAGVGILFAPKSGKETREDIVNATKDGVEYVNENVNNAVKIVADKAKEVKEVAVEKYDNFSNRNMTEITPEVEVEVEVEK</sequence>
<dbReference type="Pfam" id="PF12732">
    <property type="entry name" value="YtxH"/>
    <property type="match status" value="1"/>
</dbReference>
<dbReference type="EMBL" id="JACVDA010000011">
    <property type="protein sequence ID" value="MBK1468635.1"/>
    <property type="molecule type" value="Genomic_DNA"/>
</dbReference>